<evidence type="ECO:0000313" key="2">
    <source>
        <dbReference type="EMBL" id="TGY73808.1"/>
    </source>
</evidence>
<dbReference type="RefSeq" id="WP_135993339.1">
    <property type="nucleotide sequence ID" value="NZ_SRYD01000029.1"/>
</dbReference>
<comment type="caution">
    <text evidence="2">The sequence shown here is derived from an EMBL/GenBank/DDBJ whole genome shotgun (WGS) entry which is preliminary data.</text>
</comment>
<reference evidence="2 3" key="1">
    <citation type="submission" date="2019-04" db="EMBL/GenBank/DDBJ databases">
        <title>Microbes associate with the intestines of laboratory mice.</title>
        <authorList>
            <person name="Navarre W."/>
            <person name="Wong E."/>
            <person name="Huang K."/>
            <person name="Tropini C."/>
            <person name="Ng K."/>
            <person name="Yu B."/>
        </authorList>
    </citation>
    <scope>NUCLEOTIDE SEQUENCE [LARGE SCALE GENOMIC DNA]</scope>
    <source>
        <strain evidence="2 3">NM06_A21</strain>
    </source>
</reference>
<dbReference type="InterPro" id="IPR000182">
    <property type="entry name" value="GNAT_dom"/>
</dbReference>
<dbReference type="AlphaFoldDB" id="A0A4S2FWY3"/>
<feature type="domain" description="N-acetyltransferase" evidence="1">
    <location>
        <begin position="15"/>
        <end position="180"/>
    </location>
</feature>
<evidence type="ECO:0000313" key="3">
    <source>
        <dbReference type="Proteomes" id="UP000306630"/>
    </source>
</evidence>
<dbReference type="Pfam" id="PF13302">
    <property type="entry name" value="Acetyltransf_3"/>
    <property type="match status" value="1"/>
</dbReference>
<keyword evidence="2" id="KW-0808">Transferase</keyword>
<accession>A0A4S2FWY3</accession>
<name>A0A4S2FWY3_9BACT</name>
<protein>
    <submittedName>
        <fullName evidence="2">N-acetyltransferase</fullName>
    </submittedName>
</protein>
<dbReference type="PANTHER" id="PTHR43792:SF1">
    <property type="entry name" value="N-ACETYLTRANSFERASE DOMAIN-CONTAINING PROTEIN"/>
    <property type="match status" value="1"/>
</dbReference>
<dbReference type="PROSITE" id="PS51186">
    <property type="entry name" value="GNAT"/>
    <property type="match status" value="1"/>
</dbReference>
<evidence type="ECO:0000259" key="1">
    <source>
        <dbReference type="PROSITE" id="PS51186"/>
    </source>
</evidence>
<sequence>MEKEISTKYIETERLILRSWKSEDLPLFIAMNKDVRVMRYFPAILNDSETEAFYKRIQDEFSKKDWGLYAVEIKSTGEFLGYVGLHEIGFDADFTPGVEIGWRLAADYHNQGYATEAAKAVLSLAKSAGIERLFSFTAKINAPSERVMQKIGMVKAGEFRHPNLSDDSPLCVHVLYKIDL</sequence>
<dbReference type="InterPro" id="IPR051531">
    <property type="entry name" value="N-acetyltransferase"/>
</dbReference>
<gene>
    <name evidence="2" type="ORF">E5333_08295</name>
</gene>
<proteinExistence type="predicted"/>
<dbReference type="Proteomes" id="UP000306630">
    <property type="component" value="Unassembled WGS sequence"/>
</dbReference>
<dbReference type="PANTHER" id="PTHR43792">
    <property type="entry name" value="GNAT FAMILY, PUTATIVE (AFU_ORTHOLOGUE AFUA_3G00765)-RELATED-RELATED"/>
    <property type="match status" value="1"/>
</dbReference>
<dbReference type="InterPro" id="IPR016181">
    <property type="entry name" value="Acyl_CoA_acyltransferase"/>
</dbReference>
<dbReference type="EMBL" id="SRYD01000029">
    <property type="protein sequence ID" value="TGY73808.1"/>
    <property type="molecule type" value="Genomic_DNA"/>
</dbReference>
<dbReference type="Gene3D" id="3.40.630.30">
    <property type="match status" value="1"/>
</dbReference>
<dbReference type="SUPFAM" id="SSF55729">
    <property type="entry name" value="Acyl-CoA N-acyltransferases (Nat)"/>
    <property type="match status" value="1"/>
</dbReference>
<organism evidence="2 3">
    <name type="scientific">Muribaculum intestinale</name>
    <dbReference type="NCBI Taxonomy" id="1796646"/>
    <lineage>
        <taxon>Bacteria</taxon>
        <taxon>Pseudomonadati</taxon>
        <taxon>Bacteroidota</taxon>
        <taxon>Bacteroidia</taxon>
        <taxon>Bacteroidales</taxon>
        <taxon>Muribaculaceae</taxon>
        <taxon>Muribaculum</taxon>
    </lineage>
</organism>
<dbReference type="GO" id="GO:0016747">
    <property type="term" value="F:acyltransferase activity, transferring groups other than amino-acyl groups"/>
    <property type="evidence" value="ECO:0007669"/>
    <property type="project" value="InterPro"/>
</dbReference>